<dbReference type="PANTHER" id="PTHR30069:SF29">
    <property type="entry name" value="HEMOGLOBIN AND HEMOGLOBIN-HAPTOGLOBIN-BINDING PROTEIN 1-RELATED"/>
    <property type="match status" value="1"/>
</dbReference>
<dbReference type="GO" id="GO:0044718">
    <property type="term" value="P:siderophore transmembrane transport"/>
    <property type="evidence" value="ECO:0007669"/>
    <property type="project" value="TreeGrafter"/>
</dbReference>
<keyword evidence="8 15" id="KW-0675">Receptor</keyword>
<dbReference type="Pfam" id="PF00593">
    <property type="entry name" value="TonB_dep_Rec_b-barrel"/>
    <property type="match status" value="1"/>
</dbReference>
<name>A0A290HVT0_9BACT</name>
<evidence type="ECO:0000259" key="14">
    <source>
        <dbReference type="Pfam" id="PF07715"/>
    </source>
</evidence>
<evidence type="ECO:0000313" key="15">
    <source>
        <dbReference type="EMBL" id="ATB69946.1"/>
    </source>
</evidence>
<keyword evidence="7 10" id="KW-0472">Membrane</keyword>
<keyword evidence="2 10" id="KW-0813">Transport</keyword>
<evidence type="ECO:0000256" key="11">
    <source>
        <dbReference type="RuleBase" id="RU003357"/>
    </source>
</evidence>
<organism evidence="15 16">
    <name type="scientific">Sulfurospirillum diekertiae</name>
    <dbReference type="NCBI Taxonomy" id="1854492"/>
    <lineage>
        <taxon>Bacteria</taxon>
        <taxon>Pseudomonadati</taxon>
        <taxon>Campylobacterota</taxon>
        <taxon>Epsilonproteobacteria</taxon>
        <taxon>Campylobacterales</taxon>
        <taxon>Sulfurospirillaceae</taxon>
        <taxon>Sulfurospirillum</taxon>
    </lineage>
</organism>
<dbReference type="AlphaFoldDB" id="A0A290HVT0"/>
<evidence type="ECO:0000256" key="3">
    <source>
        <dbReference type="ARBA" id="ARBA00022452"/>
    </source>
</evidence>
<evidence type="ECO:0000313" key="16">
    <source>
        <dbReference type="Proteomes" id="UP000217349"/>
    </source>
</evidence>
<keyword evidence="6 11" id="KW-0798">TonB box</keyword>
<evidence type="ECO:0000259" key="13">
    <source>
        <dbReference type="Pfam" id="PF00593"/>
    </source>
</evidence>
<keyword evidence="9 10" id="KW-0998">Cell outer membrane</keyword>
<evidence type="ECO:0000256" key="6">
    <source>
        <dbReference type="ARBA" id="ARBA00023077"/>
    </source>
</evidence>
<sequence length="668" mass="74284">MKNLKGFRGKYFSLAAILALNATLSLASDVQSVVDTEKQLYTPKAEASSETTDVLEESSAPVVVISKKIKEKKSEVYTASKSLVSATNVTDNVSIITSEELSLKGITTVVDALNTIPGVSFASNGGLGKSTAVMMQGMSNQYTLVMVDGVRYNDPSALLGDADLSHLLVGDIERIEVIKGAQSGVWGADAAAGVINIITKNPQVGTHGTAGVEFGSYGRRSANTSISHKTDTFDVMLSVQRVTEDGFTTYAPRGENIDQYENDGYRNTTVNLKAGYWIDAYNRIEAGYHDINSLSSYDDFGFPNSSQHSDAHIQSGYLTYKYFTSNHAIETTLSQSSFHRKELNASYTGDLNDYQGKVPSIELKDTWKYYDNSALVFGTSYEKRELTYTAIGDSEKEHNEHSKALYMNNTNKVGNVILTEALRYDSFSAFDDKVTGKIGAKYLFSDQFNIYTNYGTAYKSPSMFEMIYPWASYGMSNFDLKPENIKSFNIGLQYAGFNMNIFRNEIEDMIDAQYDASTYKYQYVNLNGTSVMKGIELSYEQQLLQSLLMGANYTYVDAKGEDGERLKKRPRYQSSLYATYMPTNKLTFNVNGTYIGSRADVSFDPITYAQKDEETGNYFVASAKASYQIDKTWNVYLKANNLFDRYYQTVYGYASAGRSVYAGAEARF</sequence>
<keyword evidence="4 10" id="KW-0812">Transmembrane</keyword>
<dbReference type="PROSITE" id="PS01156">
    <property type="entry name" value="TONB_DEPENDENT_REC_2"/>
    <property type="match status" value="1"/>
</dbReference>
<accession>A0A290HVT0</accession>
<dbReference type="GO" id="GO:0009279">
    <property type="term" value="C:cell outer membrane"/>
    <property type="evidence" value="ECO:0007669"/>
    <property type="project" value="UniProtKB-SubCell"/>
</dbReference>
<feature type="chain" id="PRO_5012335165" evidence="12">
    <location>
        <begin position="28"/>
        <end position="668"/>
    </location>
</feature>
<dbReference type="Gene3D" id="2.170.130.10">
    <property type="entry name" value="TonB-dependent receptor, plug domain"/>
    <property type="match status" value="1"/>
</dbReference>
<comment type="similarity">
    <text evidence="10 11">Belongs to the TonB-dependent receptor family.</text>
</comment>
<dbReference type="InterPro" id="IPR039426">
    <property type="entry name" value="TonB-dep_rcpt-like"/>
</dbReference>
<reference evidence="16" key="1">
    <citation type="submission" date="2017-09" db="EMBL/GenBank/DDBJ databases">
        <title>The complete genome of Sulfurospirillum sp. JPD-1.</title>
        <authorList>
            <person name="Goris T."/>
        </authorList>
    </citation>
    <scope>NUCLEOTIDE SEQUENCE [LARGE SCALE GENOMIC DNA]</scope>
    <source>
        <strain evidence="16">JPD-1</strain>
    </source>
</reference>
<evidence type="ECO:0000256" key="5">
    <source>
        <dbReference type="ARBA" id="ARBA00022729"/>
    </source>
</evidence>
<dbReference type="GO" id="GO:0015344">
    <property type="term" value="F:siderophore uptake transmembrane transporter activity"/>
    <property type="evidence" value="ECO:0007669"/>
    <property type="project" value="TreeGrafter"/>
</dbReference>
<dbReference type="PROSITE" id="PS52016">
    <property type="entry name" value="TONB_DEPENDENT_REC_3"/>
    <property type="match status" value="1"/>
</dbReference>
<dbReference type="EMBL" id="CP023275">
    <property type="protein sequence ID" value="ATB69946.1"/>
    <property type="molecule type" value="Genomic_DNA"/>
</dbReference>
<dbReference type="InterPro" id="IPR000531">
    <property type="entry name" value="Beta-barrel_TonB"/>
</dbReference>
<dbReference type="RefSeq" id="WP_096046885.1">
    <property type="nucleotide sequence ID" value="NZ_CP023275.1"/>
</dbReference>
<keyword evidence="3 10" id="KW-1134">Transmembrane beta strand</keyword>
<dbReference type="CDD" id="cd01347">
    <property type="entry name" value="ligand_gated_channel"/>
    <property type="match status" value="1"/>
</dbReference>
<feature type="signal peptide" evidence="12">
    <location>
        <begin position="1"/>
        <end position="27"/>
    </location>
</feature>
<evidence type="ECO:0000256" key="9">
    <source>
        <dbReference type="ARBA" id="ARBA00023237"/>
    </source>
</evidence>
<dbReference type="InterPro" id="IPR012910">
    <property type="entry name" value="Plug_dom"/>
</dbReference>
<feature type="domain" description="TonB-dependent receptor-like beta-barrel" evidence="13">
    <location>
        <begin position="226"/>
        <end position="642"/>
    </location>
</feature>
<evidence type="ECO:0000256" key="4">
    <source>
        <dbReference type="ARBA" id="ARBA00022692"/>
    </source>
</evidence>
<dbReference type="KEGG" id="sulj:SJPD1_1841"/>
<gene>
    <name evidence="15" type="ORF">SJPD1_1841</name>
</gene>
<keyword evidence="5 12" id="KW-0732">Signal</keyword>
<evidence type="ECO:0000256" key="1">
    <source>
        <dbReference type="ARBA" id="ARBA00004571"/>
    </source>
</evidence>
<dbReference type="PANTHER" id="PTHR30069">
    <property type="entry name" value="TONB-DEPENDENT OUTER MEMBRANE RECEPTOR"/>
    <property type="match status" value="1"/>
</dbReference>
<evidence type="ECO:0000256" key="7">
    <source>
        <dbReference type="ARBA" id="ARBA00023136"/>
    </source>
</evidence>
<dbReference type="Proteomes" id="UP000217349">
    <property type="component" value="Chromosome"/>
</dbReference>
<evidence type="ECO:0000256" key="10">
    <source>
        <dbReference type="PROSITE-ProRule" id="PRU01360"/>
    </source>
</evidence>
<comment type="subcellular location">
    <subcellularLocation>
        <location evidence="1 10">Cell outer membrane</location>
        <topology evidence="1 10">Multi-pass membrane protein</topology>
    </subcellularLocation>
</comment>
<evidence type="ECO:0000256" key="12">
    <source>
        <dbReference type="SAM" id="SignalP"/>
    </source>
</evidence>
<dbReference type="InterPro" id="IPR037066">
    <property type="entry name" value="Plug_dom_sf"/>
</dbReference>
<protein>
    <submittedName>
        <fullName evidence="15">Outer membrane receptor</fullName>
    </submittedName>
</protein>
<evidence type="ECO:0000256" key="8">
    <source>
        <dbReference type="ARBA" id="ARBA00023170"/>
    </source>
</evidence>
<dbReference type="OrthoDB" id="9763670at2"/>
<dbReference type="SUPFAM" id="SSF56935">
    <property type="entry name" value="Porins"/>
    <property type="match status" value="1"/>
</dbReference>
<dbReference type="Gene3D" id="2.40.170.20">
    <property type="entry name" value="TonB-dependent receptor, beta-barrel domain"/>
    <property type="match status" value="1"/>
</dbReference>
<proteinExistence type="inferred from homology"/>
<dbReference type="InterPro" id="IPR010917">
    <property type="entry name" value="TonB_rcpt_CS"/>
</dbReference>
<feature type="domain" description="TonB-dependent receptor plug" evidence="14">
    <location>
        <begin position="88"/>
        <end position="194"/>
    </location>
</feature>
<dbReference type="Pfam" id="PF07715">
    <property type="entry name" value="Plug"/>
    <property type="match status" value="1"/>
</dbReference>
<dbReference type="InterPro" id="IPR036942">
    <property type="entry name" value="Beta-barrel_TonB_sf"/>
</dbReference>
<evidence type="ECO:0000256" key="2">
    <source>
        <dbReference type="ARBA" id="ARBA00022448"/>
    </source>
</evidence>